<proteinExistence type="predicted"/>
<dbReference type="RefSeq" id="WP_221791315.1">
    <property type="nucleotide sequence ID" value="NZ_JACLIC010000049.1"/>
</dbReference>
<reference evidence="1 2" key="1">
    <citation type="submission" date="2020-08" db="EMBL/GenBank/DDBJ databases">
        <title>Fungal Genomes of the International Space Station.</title>
        <authorList>
            <person name="Seuylemezian A."/>
            <person name="Singh N.K."/>
            <person name="Wood J."/>
            <person name="Venkateswaran K."/>
        </authorList>
    </citation>
    <scope>NUCLEOTIDE SEQUENCE [LARGE SCALE GENOMIC DNA]</scope>
    <source>
        <strain evidence="1 2">S/N-304-OC-R4</strain>
    </source>
</reference>
<comment type="caution">
    <text evidence="1">The sequence shown here is derived from an EMBL/GenBank/DDBJ whole genome shotgun (WGS) entry which is preliminary data.</text>
</comment>
<sequence>MNSKLELATLLLSPFGQDEEVYVYRGYVLSCSYIFYVDENTLLLRHVQKVEGVEHIYIDGHSGGIILAENVTGNTQEIIKSIVKRLSGMDGL</sequence>
<accession>A0ABS7KRH9</accession>
<protein>
    <recommendedName>
        <fullName evidence="3">DUF3055 domain-containing protein</fullName>
    </recommendedName>
</protein>
<keyword evidence="2" id="KW-1185">Reference proteome</keyword>
<name>A0ABS7KRH9_9BACL</name>
<evidence type="ECO:0000313" key="1">
    <source>
        <dbReference type="EMBL" id="MBY0206779.1"/>
    </source>
</evidence>
<dbReference type="Proteomes" id="UP000706031">
    <property type="component" value="Unassembled WGS sequence"/>
</dbReference>
<gene>
    <name evidence="1" type="ORF">H7T88_26500</name>
</gene>
<evidence type="ECO:0008006" key="3">
    <source>
        <dbReference type="Google" id="ProtNLM"/>
    </source>
</evidence>
<dbReference type="EMBL" id="JACLIC010000049">
    <property type="protein sequence ID" value="MBY0206779.1"/>
    <property type="molecule type" value="Genomic_DNA"/>
</dbReference>
<evidence type="ECO:0000313" key="2">
    <source>
        <dbReference type="Proteomes" id="UP000706031"/>
    </source>
</evidence>
<organism evidence="1 2">
    <name type="scientific">Paenibacillus cucumis</name>
    <name type="common">ex Kampfer et al. 2016</name>
    <dbReference type="NCBI Taxonomy" id="1776858"/>
    <lineage>
        <taxon>Bacteria</taxon>
        <taxon>Bacillati</taxon>
        <taxon>Bacillota</taxon>
        <taxon>Bacilli</taxon>
        <taxon>Bacillales</taxon>
        <taxon>Paenibacillaceae</taxon>
        <taxon>Paenibacillus</taxon>
    </lineage>
</organism>